<comment type="caution">
    <text evidence="15">The sequence shown here is derived from an EMBL/GenBank/DDBJ whole genome shotgun (WGS) entry which is preliminary data.</text>
</comment>
<evidence type="ECO:0000256" key="12">
    <source>
        <dbReference type="ARBA" id="ARBA00023136"/>
    </source>
</evidence>
<keyword evidence="13" id="KW-0456">Lyase</keyword>
<keyword evidence="8" id="KW-0735">Signal-anchor</keyword>
<evidence type="ECO:0000259" key="14">
    <source>
        <dbReference type="Pfam" id="PF16363"/>
    </source>
</evidence>
<name>A0A7V8SXA3_9BACT</name>
<evidence type="ECO:0000256" key="1">
    <source>
        <dbReference type="ARBA" id="ARBA00001911"/>
    </source>
</evidence>
<dbReference type="GO" id="GO:0005737">
    <property type="term" value="C:cytoplasm"/>
    <property type="evidence" value="ECO:0007669"/>
    <property type="project" value="TreeGrafter"/>
</dbReference>
<comment type="cofactor">
    <cofactor evidence="1">
        <name>NAD(+)</name>
        <dbReference type="ChEBI" id="CHEBI:57540"/>
    </cofactor>
</comment>
<dbReference type="Gene3D" id="3.40.50.720">
    <property type="entry name" value="NAD(P)-binding Rossmann-like Domain"/>
    <property type="match status" value="1"/>
</dbReference>
<dbReference type="GO" id="GO:0048040">
    <property type="term" value="F:UDP-glucuronate decarboxylase activity"/>
    <property type="evidence" value="ECO:0007669"/>
    <property type="project" value="UniProtKB-EC"/>
</dbReference>
<dbReference type="PANTHER" id="PTHR43078:SF6">
    <property type="entry name" value="UDP-GLUCURONIC ACID DECARBOXYLASE 1"/>
    <property type="match status" value="1"/>
</dbReference>
<dbReference type="GO" id="GO:0033320">
    <property type="term" value="P:UDP-D-xylose biosynthetic process"/>
    <property type="evidence" value="ECO:0007669"/>
    <property type="project" value="UniProtKB-UniPathway"/>
</dbReference>
<dbReference type="AlphaFoldDB" id="A0A7V8SXA3"/>
<evidence type="ECO:0000256" key="4">
    <source>
        <dbReference type="ARBA" id="ARBA00007505"/>
    </source>
</evidence>
<dbReference type="SUPFAM" id="SSF51735">
    <property type="entry name" value="NAD(P)-binding Rossmann-fold domains"/>
    <property type="match status" value="1"/>
</dbReference>
<evidence type="ECO:0000256" key="5">
    <source>
        <dbReference type="ARBA" id="ARBA00012290"/>
    </source>
</evidence>
<evidence type="ECO:0000256" key="11">
    <source>
        <dbReference type="ARBA" id="ARBA00023034"/>
    </source>
</evidence>
<evidence type="ECO:0000313" key="15">
    <source>
        <dbReference type="EMBL" id="MBA0085784.1"/>
    </source>
</evidence>
<dbReference type="InterPro" id="IPR036291">
    <property type="entry name" value="NAD(P)-bd_dom_sf"/>
</dbReference>
<evidence type="ECO:0000256" key="3">
    <source>
        <dbReference type="ARBA" id="ARBA00005100"/>
    </source>
</evidence>
<keyword evidence="11" id="KW-0333">Golgi apparatus</keyword>
<evidence type="ECO:0000256" key="8">
    <source>
        <dbReference type="ARBA" id="ARBA00022968"/>
    </source>
</evidence>
<sequence>MRYLITGGAGFIGSHLAERLLGRGDHVVLLDNLSTGSIENIRHLKSSARLQYHLDNIENRQLLAELVDDAEVIVHLAAAVGVKLIVESPVKTIETNVNGTQLILEAACKKRKLVLTASTSEVYGKSSNVPFREDADLVLGPTTKGRWSYAASKALDEFLALSYWKERKLPVIVVRLFNTVGPRQTGRYGMVLPNFVKSALENSAITVYGSGKQSRCFCDVRDTIEGLIRLMDCERAVGEVVNVGNTEEITIEDLAYRVKERTASSSAIEYVPYDQAYEPGFEDMMRRVPSVDKLHSLTGFRPQTPLNKIIDRVAAHFQQRSDGMDRGKIAAVSAS</sequence>
<dbReference type="Proteomes" id="UP000567293">
    <property type="component" value="Unassembled WGS sequence"/>
</dbReference>
<keyword evidence="9" id="KW-1133">Transmembrane helix</keyword>
<organism evidence="15 16">
    <name type="scientific">Candidatus Acidiferrum panamense</name>
    <dbReference type="NCBI Taxonomy" id="2741543"/>
    <lineage>
        <taxon>Bacteria</taxon>
        <taxon>Pseudomonadati</taxon>
        <taxon>Acidobacteriota</taxon>
        <taxon>Terriglobia</taxon>
        <taxon>Candidatus Acidiferrales</taxon>
        <taxon>Candidatus Acidiferrum</taxon>
    </lineage>
</organism>
<dbReference type="PANTHER" id="PTHR43078">
    <property type="entry name" value="UDP-GLUCURONIC ACID DECARBOXYLASE-RELATED"/>
    <property type="match status" value="1"/>
</dbReference>
<keyword evidence="12" id="KW-0472">Membrane</keyword>
<comment type="subcellular location">
    <subcellularLocation>
        <location evidence="2">Golgi apparatus</location>
        <location evidence="2">Golgi stack membrane</location>
        <topology evidence="2">Single-pass type II membrane protein</topology>
    </subcellularLocation>
</comment>
<dbReference type="InterPro" id="IPR044516">
    <property type="entry name" value="UXS-like"/>
</dbReference>
<reference evidence="15" key="1">
    <citation type="submission" date="2020-06" db="EMBL/GenBank/DDBJ databases">
        <title>Legume-microbial interactions unlock mineral nutrients during tropical forest succession.</title>
        <authorList>
            <person name="Epihov D.Z."/>
        </authorList>
    </citation>
    <scope>NUCLEOTIDE SEQUENCE [LARGE SCALE GENOMIC DNA]</scope>
    <source>
        <strain evidence="15">Pan2503</strain>
    </source>
</reference>
<keyword evidence="7" id="KW-0210">Decarboxylase</keyword>
<dbReference type="EC" id="4.1.1.35" evidence="5"/>
<dbReference type="Pfam" id="PF16363">
    <property type="entry name" value="GDP_Man_Dehyd"/>
    <property type="match status" value="1"/>
</dbReference>
<dbReference type="EMBL" id="JACDQQ010001209">
    <property type="protein sequence ID" value="MBA0085784.1"/>
    <property type="molecule type" value="Genomic_DNA"/>
</dbReference>
<gene>
    <name evidence="15" type="ORF">HRJ53_12370</name>
</gene>
<dbReference type="GO" id="GO:0042732">
    <property type="term" value="P:D-xylose metabolic process"/>
    <property type="evidence" value="ECO:0007669"/>
    <property type="project" value="InterPro"/>
</dbReference>
<comment type="similarity">
    <text evidence="4">Belongs to the NAD(P)-dependent epimerase/dehydratase family. UDP-glucuronic acid decarboxylase subfamily.</text>
</comment>
<keyword evidence="16" id="KW-1185">Reference proteome</keyword>
<evidence type="ECO:0000313" key="16">
    <source>
        <dbReference type="Proteomes" id="UP000567293"/>
    </source>
</evidence>
<dbReference type="UniPathway" id="UPA00796">
    <property type="reaction ID" value="UER00771"/>
</dbReference>
<evidence type="ECO:0000256" key="6">
    <source>
        <dbReference type="ARBA" id="ARBA00022692"/>
    </source>
</evidence>
<protein>
    <recommendedName>
        <fullName evidence="5">UDP-glucuronate decarboxylase</fullName>
        <ecNumber evidence="5">4.1.1.35</ecNumber>
    </recommendedName>
</protein>
<comment type="pathway">
    <text evidence="3">Nucleotide-sugar biosynthesis; UDP-alpha-D-xylose biosynthesis; UDP-alpha-D-xylose from UDP-alpha-D-glucuronate: step 1/1.</text>
</comment>
<evidence type="ECO:0000256" key="2">
    <source>
        <dbReference type="ARBA" id="ARBA00004447"/>
    </source>
</evidence>
<evidence type="ECO:0000256" key="7">
    <source>
        <dbReference type="ARBA" id="ARBA00022793"/>
    </source>
</evidence>
<feature type="domain" description="NAD(P)-binding" evidence="14">
    <location>
        <begin position="4"/>
        <end position="312"/>
    </location>
</feature>
<proteinExistence type="inferred from homology"/>
<accession>A0A7V8SXA3</accession>
<dbReference type="GO" id="GO:0070403">
    <property type="term" value="F:NAD+ binding"/>
    <property type="evidence" value="ECO:0007669"/>
    <property type="project" value="InterPro"/>
</dbReference>
<evidence type="ECO:0000256" key="10">
    <source>
        <dbReference type="ARBA" id="ARBA00023027"/>
    </source>
</evidence>
<keyword evidence="6" id="KW-0812">Transmembrane</keyword>
<evidence type="ECO:0000256" key="9">
    <source>
        <dbReference type="ARBA" id="ARBA00022989"/>
    </source>
</evidence>
<evidence type="ECO:0000256" key="13">
    <source>
        <dbReference type="ARBA" id="ARBA00023239"/>
    </source>
</evidence>
<dbReference type="InterPro" id="IPR016040">
    <property type="entry name" value="NAD(P)-bd_dom"/>
</dbReference>
<keyword evidence="10" id="KW-0520">NAD</keyword>